<dbReference type="PATRIC" id="fig|83552.4.peg.1936"/>
<dbReference type="InterPro" id="IPR006439">
    <property type="entry name" value="HAD-SF_hydro_IA"/>
</dbReference>
<dbReference type="Gene3D" id="1.10.150.240">
    <property type="entry name" value="Putative phosphatase, domain 2"/>
    <property type="match status" value="1"/>
</dbReference>
<comment type="caution">
    <text evidence="5">The sequence shown here is derived from an EMBL/GenBank/DDBJ whole genome shotgun (WGS) entry which is preliminary data.</text>
</comment>
<keyword evidence="3" id="KW-0479">Metal-binding</keyword>
<dbReference type="SFLD" id="SFLDG01129">
    <property type="entry name" value="C1.5:_HAD__Beta-PGM__Phosphata"/>
    <property type="match status" value="1"/>
</dbReference>
<evidence type="ECO:0000313" key="5">
    <source>
        <dbReference type="EMBL" id="KIA76881.1"/>
    </source>
</evidence>
<dbReference type="SFLD" id="SFLDS00003">
    <property type="entry name" value="Haloacid_Dehalogenase"/>
    <property type="match status" value="1"/>
</dbReference>
<dbReference type="EMBL" id="JSAM01000099">
    <property type="protein sequence ID" value="KIA76881.1"/>
    <property type="molecule type" value="Genomic_DNA"/>
</dbReference>
<evidence type="ECO:0000256" key="4">
    <source>
        <dbReference type="ARBA" id="ARBA00022842"/>
    </source>
</evidence>
<dbReference type="InterPro" id="IPR036412">
    <property type="entry name" value="HAD-like_sf"/>
</dbReference>
<sequence length="226" mass="25045">MAMYKLVIFDCDGVLVDSEMIANRIDAEALTAIGYPITAEESIKQFVGMSTKSVCEKILNESGCQISPHFFSEQQTAVLEAFKIELCSLIEPVLEFLTAQSIMRCVASSSSKERIFRSLEITDQIRFFETKAIFSSQQVSRGKPAPDLFLLAANQMGCAPAECLVIEDSSAGIQAALTAGMDVVGFMGGSHAGYDWYQQKVIPYDIPMVYHQNELLEWIKKHFLSS</sequence>
<dbReference type="AlphaFoldDB" id="A0A0C1BZL2"/>
<proteinExistence type="inferred from homology"/>
<evidence type="ECO:0000256" key="1">
    <source>
        <dbReference type="ARBA" id="ARBA00001946"/>
    </source>
</evidence>
<dbReference type="GO" id="GO:0003824">
    <property type="term" value="F:catalytic activity"/>
    <property type="evidence" value="ECO:0007669"/>
    <property type="project" value="UniProtKB-ARBA"/>
</dbReference>
<dbReference type="InterPro" id="IPR023198">
    <property type="entry name" value="PGP-like_dom2"/>
</dbReference>
<dbReference type="PANTHER" id="PTHR46193:SF10">
    <property type="entry name" value="6-PHOSPHOGLUCONATE PHOSPHATASE"/>
    <property type="match status" value="1"/>
</dbReference>
<evidence type="ECO:0000256" key="2">
    <source>
        <dbReference type="ARBA" id="ARBA00006171"/>
    </source>
</evidence>
<dbReference type="CDD" id="cd07526">
    <property type="entry name" value="HAD_BPGM_like"/>
    <property type="match status" value="1"/>
</dbReference>
<dbReference type="PANTHER" id="PTHR46193">
    <property type="entry name" value="6-PHOSPHOGLUCONATE PHOSPHATASE"/>
    <property type="match status" value="1"/>
</dbReference>
<keyword evidence="4" id="KW-0460">Magnesium</keyword>
<dbReference type="Proteomes" id="UP000031307">
    <property type="component" value="Unassembled WGS sequence"/>
</dbReference>
<dbReference type="Gene3D" id="3.40.50.1000">
    <property type="entry name" value="HAD superfamily/HAD-like"/>
    <property type="match status" value="1"/>
</dbReference>
<reference evidence="5 6" key="1">
    <citation type="journal article" date="2014" name="Mol. Biol. Evol.">
        <title>Massive expansion of Ubiquitination-related gene families within the Chlamydiae.</title>
        <authorList>
            <person name="Domman D."/>
            <person name="Collingro A."/>
            <person name="Lagkouvardos I."/>
            <person name="Gehre L."/>
            <person name="Weinmaier T."/>
            <person name="Rattei T."/>
            <person name="Subtil A."/>
            <person name="Horn M."/>
        </authorList>
    </citation>
    <scope>NUCLEOTIDE SEQUENCE [LARGE SCALE GENOMIC DNA]</scope>
    <source>
        <strain evidence="5 6">OEW1</strain>
    </source>
</reference>
<comment type="similarity">
    <text evidence="2">Belongs to the HAD-like hydrolase superfamily. CbbY/CbbZ/Gph/YieH family.</text>
</comment>
<dbReference type="InterPro" id="IPR023214">
    <property type="entry name" value="HAD_sf"/>
</dbReference>
<dbReference type="InterPro" id="IPR051600">
    <property type="entry name" value="Beta-PGM-like"/>
</dbReference>
<dbReference type="SUPFAM" id="SSF56784">
    <property type="entry name" value="HAD-like"/>
    <property type="match status" value="1"/>
</dbReference>
<dbReference type="GO" id="GO:0046872">
    <property type="term" value="F:metal ion binding"/>
    <property type="evidence" value="ECO:0007669"/>
    <property type="project" value="UniProtKB-KW"/>
</dbReference>
<evidence type="ECO:0000256" key="3">
    <source>
        <dbReference type="ARBA" id="ARBA00022723"/>
    </source>
</evidence>
<dbReference type="NCBIfam" id="TIGR01509">
    <property type="entry name" value="HAD-SF-IA-v3"/>
    <property type="match status" value="1"/>
</dbReference>
<dbReference type="InterPro" id="IPR041492">
    <property type="entry name" value="HAD_2"/>
</dbReference>
<gene>
    <name evidence="5" type="ORF">DB43_HD00070</name>
</gene>
<accession>A0A0C1BZL2</accession>
<dbReference type="Pfam" id="PF13419">
    <property type="entry name" value="HAD_2"/>
    <property type="match status" value="1"/>
</dbReference>
<name>A0A0C1BZL2_9BACT</name>
<comment type="cofactor">
    <cofactor evidence="1">
        <name>Mg(2+)</name>
        <dbReference type="ChEBI" id="CHEBI:18420"/>
    </cofactor>
</comment>
<evidence type="ECO:0000313" key="6">
    <source>
        <dbReference type="Proteomes" id="UP000031307"/>
    </source>
</evidence>
<organism evidence="5 6">
    <name type="scientific">Parachlamydia acanthamoebae</name>
    <dbReference type="NCBI Taxonomy" id="83552"/>
    <lineage>
        <taxon>Bacteria</taxon>
        <taxon>Pseudomonadati</taxon>
        <taxon>Chlamydiota</taxon>
        <taxon>Chlamydiia</taxon>
        <taxon>Parachlamydiales</taxon>
        <taxon>Parachlamydiaceae</taxon>
        <taxon>Parachlamydia</taxon>
    </lineage>
</organism>
<protein>
    <submittedName>
        <fullName evidence="5">Uncharacterized protein</fullName>
    </submittedName>
</protein>